<evidence type="ECO:0000259" key="4">
    <source>
        <dbReference type="PROSITE" id="PS50835"/>
    </source>
</evidence>
<dbReference type="GO" id="GO:0098609">
    <property type="term" value="P:cell-cell adhesion"/>
    <property type="evidence" value="ECO:0007669"/>
    <property type="project" value="TreeGrafter"/>
</dbReference>
<dbReference type="CDD" id="cd00063">
    <property type="entry name" value="FN3"/>
    <property type="match status" value="1"/>
</dbReference>
<dbReference type="AlphaFoldDB" id="A0A4C1XQ02"/>
<dbReference type="SUPFAM" id="SSF48726">
    <property type="entry name" value="Immunoglobulin"/>
    <property type="match status" value="1"/>
</dbReference>
<feature type="transmembrane region" description="Helical" evidence="3">
    <location>
        <begin position="351"/>
        <end position="373"/>
    </location>
</feature>
<dbReference type="STRING" id="151549.A0A4C1XQ02"/>
<sequence>MKQRSLVVFGLVAILVEYTLTMINFQGLITELEVWKLHHQTLKVNRGQNTFQGNSYKPKYAPARISSFGGVAVGTAGEALSIRCVVGGAPPPAKRWLRAGAILHPRPPFYMDGDALVIKGLELFHADNYTCVAENPHGSDSVTWRMIVLKPPAPPTLALLEARPRDLQLELRPPPRVPGHALPKGYTLHWRLAAPEGEWRVQPATPGPVTLTGLRCGSPYRAYCSAGGAPGAELAMRTSGGPPSAPPDTRWIRTNATHAKFDTSVWSDGSCGPVGLHLKWAGADITGARDVPVGGEVILGGLMPGSRYRIAARASNEAGSTKEVYEFTTTLLEGGFAEEVDAPFPATAGELAILLALCAALSLAALTILTILVRRKSNECAQHSAVLTELNVYGMATAWQINGKIACQRFFVDAAPSPSPYHIRCSTY</sequence>
<dbReference type="GO" id="GO:0009653">
    <property type="term" value="P:anatomical structure morphogenesis"/>
    <property type="evidence" value="ECO:0007669"/>
    <property type="project" value="UniProtKB-ARBA"/>
</dbReference>
<dbReference type="Proteomes" id="UP000299102">
    <property type="component" value="Unassembled WGS sequence"/>
</dbReference>
<dbReference type="OrthoDB" id="5969272at2759"/>
<reference evidence="6 7" key="1">
    <citation type="journal article" date="2019" name="Commun. Biol.">
        <title>The bagworm genome reveals a unique fibroin gene that provides high tensile strength.</title>
        <authorList>
            <person name="Kono N."/>
            <person name="Nakamura H."/>
            <person name="Ohtoshi R."/>
            <person name="Tomita M."/>
            <person name="Numata K."/>
            <person name="Arakawa K."/>
        </authorList>
    </citation>
    <scope>NUCLEOTIDE SEQUENCE [LARGE SCALE GENOMIC DNA]</scope>
</reference>
<gene>
    <name evidence="6" type="primary">Dscam2</name>
    <name evidence="6" type="ORF">EVAR_5238_1</name>
</gene>
<feature type="domain" description="Ig-like" evidence="4">
    <location>
        <begin position="58"/>
        <end position="143"/>
    </location>
</feature>
<dbReference type="PANTHER" id="PTHR44170:SF6">
    <property type="entry name" value="CONTACTIN"/>
    <property type="match status" value="1"/>
</dbReference>
<protein>
    <submittedName>
        <fullName evidence="6">Down syndrome cell adhesion molecule-like protein Dscam2</fullName>
    </submittedName>
</protein>
<organism evidence="6 7">
    <name type="scientific">Eumeta variegata</name>
    <name type="common">Bagworm moth</name>
    <name type="synonym">Eumeta japonica</name>
    <dbReference type="NCBI Taxonomy" id="151549"/>
    <lineage>
        <taxon>Eukaryota</taxon>
        <taxon>Metazoa</taxon>
        <taxon>Ecdysozoa</taxon>
        <taxon>Arthropoda</taxon>
        <taxon>Hexapoda</taxon>
        <taxon>Insecta</taxon>
        <taxon>Pterygota</taxon>
        <taxon>Neoptera</taxon>
        <taxon>Endopterygota</taxon>
        <taxon>Lepidoptera</taxon>
        <taxon>Glossata</taxon>
        <taxon>Ditrysia</taxon>
        <taxon>Tineoidea</taxon>
        <taxon>Psychidae</taxon>
        <taxon>Oiketicinae</taxon>
        <taxon>Eumeta</taxon>
    </lineage>
</organism>
<dbReference type="InterPro" id="IPR003599">
    <property type="entry name" value="Ig_sub"/>
</dbReference>
<evidence type="ECO:0000259" key="5">
    <source>
        <dbReference type="PROSITE" id="PS50853"/>
    </source>
</evidence>
<evidence type="ECO:0000313" key="7">
    <source>
        <dbReference type="Proteomes" id="UP000299102"/>
    </source>
</evidence>
<dbReference type="InterPro" id="IPR036116">
    <property type="entry name" value="FN3_sf"/>
</dbReference>
<dbReference type="PANTHER" id="PTHR44170">
    <property type="entry name" value="PROTEIN SIDEKICK"/>
    <property type="match status" value="1"/>
</dbReference>
<dbReference type="EMBL" id="BGZK01000919">
    <property type="protein sequence ID" value="GBP65092.1"/>
    <property type="molecule type" value="Genomic_DNA"/>
</dbReference>
<proteinExistence type="predicted"/>
<dbReference type="Pfam" id="PF07679">
    <property type="entry name" value="I-set"/>
    <property type="match status" value="1"/>
</dbReference>
<keyword evidence="3" id="KW-0472">Membrane</keyword>
<keyword evidence="1" id="KW-0677">Repeat</keyword>
<evidence type="ECO:0000313" key="6">
    <source>
        <dbReference type="EMBL" id="GBP65092.1"/>
    </source>
</evidence>
<dbReference type="PROSITE" id="PS50853">
    <property type="entry name" value="FN3"/>
    <property type="match status" value="1"/>
</dbReference>
<dbReference type="PROSITE" id="PS50835">
    <property type="entry name" value="IG_LIKE"/>
    <property type="match status" value="1"/>
</dbReference>
<evidence type="ECO:0000256" key="2">
    <source>
        <dbReference type="ARBA" id="ARBA00023157"/>
    </source>
</evidence>
<dbReference type="SMART" id="SM00060">
    <property type="entry name" value="FN3"/>
    <property type="match status" value="1"/>
</dbReference>
<dbReference type="InterPro" id="IPR013098">
    <property type="entry name" value="Ig_I-set"/>
</dbReference>
<dbReference type="GO" id="GO:0030154">
    <property type="term" value="P:cell differentiation"/>
    <property type="evidence" value="ECO:0007669"/>
    <property type="project" value="UniProtKB-ARBA"/>
</dbReference>
<accession>A0A4C1XQ02</accession>
<name>A0A4C1XQ02_EUMVA</name>
<dbReference type="InterPro" id="IPR036179">
    <property type="entry name" value="Ig-like_dom_sf"/>
</dbReference>
<dbReference type="SMART" id="SM00408">
    <property type="entry name" value="IGc2"/>
    <property type="match status" value="1"/>
</dbReference>
<comment type="caution">
    <text evidence="6">The sequence shown here is derived from an EMBL/GenBank/DDBJ whole genome shotgun (WGS) entry which is preliminary data.</text>
</comment>
<dbReference type="InterPro" id="IPR013783">
    <property type="entry name" value="Ig-like_fold"/>
</dbReference>
<keyword evidence="3" id="KW-0812">Transmembrane</keyword>
<evidence type="ECO:0000256" key="1">
    <source>
        <dbReference type="ARBA" id="ARBA00022737"/>
    </source>
</evidence>
<keyword evidence="7" id="KW-1185">Reference proteome</keyword>
<keyword evidence="3" id="KW-1133">Transmembrane helix</keyword>
<dbReference type="InterPro" id="IPR007110">
    <property type="entry name" value="Ig-like_dom"/>
</dbReference>
<evidence type="ECO:0000256" key="3">
    <source>
        <dbReference type="SAM" id="Phobius"/>
    </source>
</evidence>
<dbReference type="SMART" id="SM00409">
    <property type="entry name" value="IG"/>
    <property type="match status" value="1"/>
</dbReference>
<dbReference type="InterPro" id="IPR003598">
    <property type="entry name" value="Ig_sub2"/>
</dbReference>
<keyword evidence="2" id="KW-1015">Disulfide bond</keyword>
<dbReference type="Gene3D" id="2.60.40.10">
    <property type="entry name" value="Immunoglobulins"/>
    <property type="match status" value="2"/>
</dbReference>
<dbReference type="GO" id="GO:0016020">
    <property type="term" value="C:membrane"/>
    <property type="evidence" value="ECO:0007669"/>
    <property type="project" value="UniProtKB-SubCell"/>
</dbReference>
<dbReference type="SUPFAM" id="SSF49265">
    <property type="entry name" value="Fibronectin type III"/>
    <property type="match status" value="2"/>
</dbReference>
<dbReference type="InterPro" id="IPR003961">
    <property type="entry name" value="FN3_dom"/>
</dbReference>
<feature type="domain" description="Fibronectin type-III" evidence="5">
    <location>
        <begin position="151"/>
        <end position="257"/>
    </location>
</feature>